<evidence type="ECO:0000256" key="1">
    <source>
        <dbReference type="SAM" id="MobiDB-lite"/>
    </source>
</evidence>
<dbReference type="Proteomes" id="UP000886595">
    <property type="component" value="Unassembled WGS sequence"/>
</dbReference>
<feature type="region of interest" description="Disordered" evidence="1">
    <location>
        <begin position="102"/>
        <end position="123"/>
    </location>
</feature>
<keyword evidence="3" id="KW-1185">Reference proteome</keyword>
<dbReference type="OrthoDB" id="24893at2759"/>
<dbReference type="Gene3D" id="1.50.10.20">
    <property type="match status" value="1"/>
</dbReference>
<sequence>MGEKNKAMLGKFSRLLPPGHSLDFPIQQLKKNSRPYRLSKTLRPYSPGGVFNALAEPQIRIDQGWEIFRNTFFRGRTNLHGSIYYERGKDIGAIDWEENEEDYDDAEEKYTSPAQSSQRPPLSENFEKDRHLVYLEMMYELLLYHYQSQVINFLTLAHFIISGLHFLGARDRGLPE</sequence>
<dbReference type="AlphaFoldDB" id="A0A8X7VDD1"/>
<gene>
    <name evidence="2" type="ORF">Bca52824_029095</name>
</gene>
<dbReference type="EMBL" id="JAAMPC010000006">
    <property type="protein sequence ID" value="KAG2309347.1"/>
    <property type="molecule type" value="Genomic_DNA"/>
</dbReference>
<name>A0A8X7VDD1_BRACI</name>
<evidence type="ECO:0000313" key="3">
    <source>
        <dbReference type="Proteomes" id="UP000886595"/>
    </source>
</evidence>
<protein>
    <submittedName>
        <fullName evidence="2">Uncharacterized protein</fullName>
    </submittedName>
</protein>
<comment type="caution">
    <text evidence="2">The sequence shown here is derived from an EMBL/GenBank/DDBJ whole genome shotgun (WGS) entry which is preliminary data.</text>
</comment>
<proteinExistence type="predicted"/>
<evidence type="ECO:0000313" key="2">
    <source>
        <dbReference type="EMBL" id="KAG2309347.1"/>
    </source>
</evidence>
<organism evidence="2 3">
    <name type="scientific">Brassica carinata</name>
    <name type="common">Ethiopian mustard</name>
    <name type="synonym">Abyssinian cabbage</name>
    <dbReference type="NCBI Taxonomy" id="52824"/>
    <lineage>
        <taxon>Eukaryota</taxon>
        <taxon>Viridiplantae</taxon>
        <taxon>Streptophyta</taxon>
        <taxon>Embryophyta</taxon>
        <taxon>Tracheophyta</taxon>
        <taxon>Spermatophyta</taxon>
        <taxon>Magnoliopsida</taxon>
        <taxon>eudicotyledons</taxon>
        <taxon>Gunneridae</taxon>
        <taxon>Pentapetalae</taxon>
        <taxon>rosids</taxon>
        <taxon>malvids</taxon>
        <taxon>Brassicales</taxon>
        <taxon>Brassicaceae</taxon>
        <taxon>Brassiceae</taxon>
        <taxon>Brassica</taxon>
    </lineage>
</organism>
<accession>A0A8X7VDD1</accession>
<reference evidence="2 3" key="1">
    <citation type="submission" date="2020-02" db="EMBL/GenBank/DDBJ databases">
        <authorList>
            <person name="Ma Q."/>
            <person name="Huang Y."/>
            <person name="Song X."/>
            <person name="Pei D."/>
        </authorList>
    </citation>
    <scope>NUCLEOTIDE SEQUENCE [LARGE SCALE GENOMIC DNA]</scope>
    <source>
        <strain evidence="2">Sxm20200214</strain>
        <tissue evidence="2">Leaf</tissue>
    </source>
</reference>